<feature type="region of interest" description="Disordered" evidence="1">
    <location>
        <begin position="101"/>
        <end position="156"/>
    </location>
</feature>
<keyword evidence="3" id="KW-1185">Reference proteome</keyword>
<dbReference type="Proteomes" id="UP000053647">
    <property type="component" value="Unassembled WGS sequence"/>
</dbReference>
<reference evidence="3" key="2">
    <citation type="submission" date="2015-01" db="EMBL/GenBank/DDBJ databases">
        <title>Evolutionary Origins and Diversification of the Mycorrhizal Mutualists.</title>
        <authorList>
            <consortium name="DOE Joint Genome Institute"/>
            <consortium name="Mycorrhizal Genomics Consortium"/>
            <person name="Kohler A."/>
            <person name="Kuo A."/>
            <person name="Nagy L.G."/>
            <person name="Floudas D."/>
            <person name="Copeland A."/>
            <person name="Barry K.W."/>
            <person name="Cichocki N."/>
            <person name="Veneault-Fourrey C."/>
            <person name="LaButti K."/>
            <person name="Lindquist E.A."/>
            <person name="Lipzen A."/>
            <person name="Lundell T."/>
            <person name="Morin E."/>
            <person name="Murat C."/>
            <person name="Riley R."/>
            <person name="Ohm R."/>
            <person name="Sun H."/>
            <person name="Tunlid A."/>
            <person name="Henrissat B."/>
            <person name="Grigoriev I.V."/>
            <person name="Hibbett D.S."/>
            <person name="Martin F."/>
        </authorList>
    </citation>
    <scope>NUCLEOTIDE SEQUENCE [LARGE SCALE GENOMIC DNA]</scope>
    <source>
        <strain evidence="3">ATCC 200175</strain>
    </source>
</reference>
<dbReference type="EMBL" id="KN821587">
    <property type="protein sequence ID" value="KIJ04705.1"/>
    <property type="molecule type" value="Genomic_DNA"/>
</dbReference>
<evidence type="ECO:0000313" key="3">
    <source>
        <dbReference type="Proteomes" id="UP000053647"/>
    </source>
</evidence>
<dbReference type="HOGENOM" id="CLU_140108_0_0_1"/>
<reference evidence="2 3" key="1">
    <citation type="submission" date="2014-06" db="EMBL/GenBank/DDBJ databases">
        <authorList>
            <consortium name="DOE Joint Genome Institute"/>
            <person name="Kuo A."/>
            <person name="Kohler A."/>
            <person name="Nagy L.G."/>
            <person name="Floudas D."/>
            <person name="Copeland A."/>
            <person name="Barry K.W."/>
            <person name="Cichocki N."/>
            <person name="Veneault-Fourrey C."/>
            <person name="LaButti K."/>
            <person name="Lindquist E.A."/>
            <person name="Lipzen A."/>
            <person name="Lundell T."/>
            <person name="Morin E."/>
            <person name="Murat C."/>
            <person name="Sun H."/>
            <person name="Tunlid A."/>
            <person name="Henrissat B."/>
            <person name="Grigoriev I.V."/>
            <person name="Hibbett D.S."/>
            <person name="Martin F."/>
            <person name="Nordberg H.P."/>
            <person name="Cantor M.N."/>
            <person name="Hua S.X."/>
        </authorList>
    </citation>
    <scope>NUCLEOTIDE SEQUENCE [LARGE SCALE GENOMIC DNA]</scope>
    <source>
        <strain evidence="2 3">ATCC 200175</strain>
    </source>
</reference>
<evidence type="ECO:0000313" key="2">
    <source>
        <dbReference type="EMBL" id="KIJ04705.1"/>
    </source>
</evidence>
<feature type="compositionally biased region" description="Polar residues" evidence="1">
    <location>
        <begin position="133"/>
        <end position="148"/>
    </location>
</feature>
<evidence type="ECO:0000256" key="1">
    <source>
        <dbReference type="SAM" id="MobiDB-lite"/>
    </source>
</evidence>
<organism evidence="2 3">
    <name type="scientific">Paxillus involutus ATCC 200175</name>
    <dbReference type="NCBI Taxonomy" id="664439"/>
    <lineage>
        <taxon>Eukaryota</taxon>
        <taxon>Fungi</taxon>
        <taxon>Dikarya</taxon>
        <taxon>Basidiomycota</taxon>
        <taxon>Agaricomycotina</taxon>
        <taxon>Agaricomycetes</taxon>
        <taxon>Agaricomycetidae</taxon>
        <taxon>Boletales</taxon>
        <taxon>Paxilineae</taxon>
        <taxon>Paxillaceae</taxon>
        <taxon>Paxillus</taxon>
    </lineage>
</organism>
<proteinExistence type="predicted"/>
<gene>
    <name evidence="2" type="ORF">PAXINDRAFT_122676</name>
</gene>
<sequence length="156" mass="17443">MNVAGPSRARLGRRVESTYEEDLLGFLQNLSLDERENFQTDYDNRTRHGYALSDHDLAVNLLLQQARDLTIFNGDRALAQHLAAEEGIGVQDIHPREHQTIAAPQWQPNPDRPAVQRNRDQLNAVQQPEPIPNQATVPQNGNQQNAEQQPDGAAPA</sequence>
<feature type="non-terminal residue" evidence="2">
    <location>
        <position position="1"/>
    </location>
</feature>
<name>A0A0C9SSM7_PAXIN</name>
<dbReference type="OrthoDB" id="2691456at2759"/>
<accession>A0A0C9SSM7</accession>
<protein>
    <submittedName>
        <fullName evidence="2">Uncharacterized protein</fullName>
    </submittedName>
</protein>
<dbReference type="AlphaFoldDB" id="A0A0C9SSM7"/>